<evidence type="ECO:0000256" key="2">
    <source>
        <dbReference type="ARBA" id="ARBA00009592"/>
    </source>
</evidence>
<dbReference type="SMR" id="A0A1D6LSK2"/>
<dbReference type="GO" id="GO:0005886">
    <property type="term" value="C:plasma membrane"/>
    <property type="evidence" value="ECO:0007669"/>
    <property type="project" value="UniProtKB-SubCell"/>
</dbReference>
<accession>A0A1D6LSK2</accession>
<dbReference type="Pfam" id="PF00560">
    <property type="entry name" value="LRR_1"/>
    <property type="match status" value="3"/>
</dbReference>
<comment type="subcellular location">
    <subcellularLocation>
        <location evidence="1">Cell membrane</location>
    </subcellularLocation>
    <subcellularLocation>
        <location evidence="10">Endomembrane system</location>
        <topology evidence="10">Single-pass membrane protein</topology>
    </subcellularLocation>
</comment>
<dbReference type="PANTHER" id="PTHR48062:SF52">
    <property type="entry name" value="RECEPTOR-LIKE PROTEIN 8-RELATED"/>
    <property type="match status" value="1"/>
</dbReference>
<proteinExistence type="inferred from homology"/>
<keyword evidence="9" id="KW-0472">Membrane</keyword>
<evidence type="ECO:0000256" key="3">
    <source>
        <dbReference type="ARBA" id="ARBA00022475"/>
    </source>
</evidence>
<evidence type="ECO:0000256" key="6">
    <source>
        <dbReference type="ARBA" id="ARBA00022729"/>
    </source>
</evidence>
<keyword evidence="5" id="KW-0812">Transmembrane</keyword>
<evidence type="ECO:0000256" key="8">
    <source>
        <dbReference type="ARBA" id="ARBA00022989"/>
    </source>
</evidence>
<evidence type="ECO:0000256" key="10">
    <source>
        <dbReference type="ARBA" id="ARBA00037847"/>
    </source>
</evidence>
<dbReference type="Gene3D" id="3.80.10.10">
    <property type="entry name" value="Ribonuclease Inhibitor"/>
    <property type="match status" value="1"/>
</dbReference>
<keyword evidence="7" id="KW-0677">Repeat</keyword>
<dbReference type="InterPro" id="IPR032675">
    <property type="entry name" value="LRR_dom_sf"/>
</dbReference>
<protein>
    <submittedName>
        <fullName evidence="11">Uncharacterized protein</fullName>
    </submittedName>
</protein>
<gene>
    <name evidence="11" type="ORF">ZEAMMB73_Zm00001d036930</name>
</gene>
<reference evidence="11" key="1">
    <citation type="submission" date="2015-12" db="EMBL/GenBank/DDBJ databases">
        <title>Update maize B73 reference genome by single molecule sequencing technologies.</title>
        <authorList>
            <consortium name="Maize Genome Sequencing Project"/>
            <person name="Ware D."/>
        </authorList>
    </citation>
    <scope>NUCLEOTIDE SEQUENCE</scope>
    <source>
        <tissue evidence="11">Seedling</tissue>
    </source>
</reference>
<dbReference type="InterPro" id="IPR051502">
    <property type="entry name" value="RLP_Defense_Trigger"/>
</dbReference>
<dbReference type="OMA" id="ISYNSFC"/>
<evidence type="ECO:0000256" key="7">
    <source>
        <dbReference type="ARBA" id="ARBA00022737"/>
    </source>
</evidence>
<evidence type="ECO:0000256" key="5">
    <source>
        <dbReference type="ARBA" id="ARBA00022692"/>
    </source>
</evidence>
<dbReference type="SUPFAM" id="SSF52058">
    <property type="entry name" value="L domain-like"/>
    <property type="match status" value="1"/>
</dbReference>
<comment type="similarity">
    <text evidence="2">Belongs to the RLP family.</text>
</comment>
<dbReference type="GO" id="GO:0012505">
    <property type="term" value="C:endomembrane system"/>
    <property type="evidence" value="ECO:0007669"/>
    <property type="project" value="UniProtKB-SubCell"/>
</dbReference>
<keyword evidence="3" id="KW-1003">Cell membrane</keyword>
<evidence type="ECO:0000256" key="4">
    <source>
        <dbReference type="ARBA" id="ARBA00022614"/>
    </source>
</evidence>
<organism evidence="11">
    <name type="scientific">Zea mays</name>
    <name type="common">Maize</name>
    <dbReference type="NCBI Taxonomy" id="4577"/>
    <lineage>
        <taxon>Eukaryota</taxon>
        <taxon>Viridiplantae</taxon>
        <taxon>Streptophyta</taxon>
        <taxon>Embryophyta</taxon>
        <taxon>Tracheophyta</taxon>
        <taxon>Spermatophyta</taxon>
        <taxon>Magnoliopsida</taxon>
        <taxon>Liliopsida</taxon>
        <taxon>Poales</taxon>
        <taxon>Poaceae</taxon>
        <taxon>PACMAD clade</taxon>
        <taxon>Panicoideae</taxon>
        <taxon>Andropogonodae</taxon>
        <taxon>Andropogoneae</taxon>
        <taxon>Tripsacinae</taxon>
        <taxon>Zea</taxon>
    </lineage>
</organism>
<dbReference type="AlphaFoldDB" id="A0A1D6LSK2"/>
<evidence type="ECO:0000313" key="11">
    <source>
        <dbReference type="EMBL" id="AQK82423.1"/>
    </source>
</evidence>
<evidence type="ECO:0000256" key="9">
    <source>
        <dbReference type="ARBA" id="ARBA00023136"/>
    </source>
</evidence>
<dbReference type="InParanoid" id="A0A1D6LSK2"/>
<keyword evidence="4" id="KW-0433">Leucine-rich repeat</keyword>
<dbReference type="STRING" id="4577.A0A1D6LSK2"/>
<evidence type="ECO:0000256" key="1">
    <source>
        <dbReference type="ARBA" id="ARBA00004236"/>
    </source>
</evidence>
<name>A0A1D6LSK2_MAIZE</name>
<dbReference type="EMBL" id="CM000782">
    <property type="protein sequence ID" value="AQK82423.1"/>
    <property type="molecule type" value="Genomic_DNA"/>
</dbReference>
<dbReference type="InterPro" id="IPR001611">
    <property type="entry name" value="Leu-rich_rpt"/>
</dbReference>
<dbReference type="PANTHER" id="PTHR48062">
    <property type="entry name" value="RECEPTOR-LIKE PROTEIN 14"/>
    <property type="match status" value="1"/>
</dbReference>
<keyword evidence="6" id="KW-0732">Signal</keyword>
<keyword evidence="8" id="KW-1133">Transmembrane helix</keyword>
<sequence length="81" mass="8297">MLDLSNNSFSGPIPPEIGALSNLGISLDLSSNRSVGELPDEMSGLTQLQSLSLASNGLCGSISILGELTSLASLNISYNNS</sequence>